<organism evidence="2 3">
    <name type="scientific">Paraburkholderia diazotrophica</name>
    <dbReference type="NCBI Taxonomy" id="667676"/>
    <lineage>
        <taxon>Bacteria</taxon>
        <taxon>Pseudomonadati</taxon>
        <taxon>Pseudomonadota</taxon>
        <taxon>Betaproteobacteria</taxon>
        <taxon>Burkholderiales</taxon>
        <taxon>Burkholderiaceae</taxon>
        <taxon>Paraburkholderia</taxon>
    </lineage>
</organism>
<dbReference type="InterPro" id="IPR013024">
    <property type="entry name" value="GGCT-like"/>
</dbReference>
<name>A0A1H6V560_9BURK</name>
<keyword evidence="2" id="KW-0808">Transferase</keyword>
<evidence type="ECO:0000313" key="3">
    <source>
        <dbReference type="Proteomes" id="UP000198866"/>
    </source>
</evidence>
<dbReference type="GO" id="GO:0016740">
    <property type="term" value="F:transferase activity"/>
    <property type="evidence" value="ECO:0007669"/>
    <property type="project" value="UniProtKB-KW"/>
</dbReference>
<dbReference type="SUPFAM" id="SSF110857">
    <property type="entry name" value="Gamma-glutamyl cyclotransferase-like"/>
    <property type="match status" value="1"/>
</dbReference>
<evidence type="ECO:0000259" key="1">
    <source>
        <dbReference type="Pfam" id="PF06094"/>
    </source>
</evidence>
<dbReference type="Gene3D" id="3.10.490.10">
    <property type="entry name" value="Gamma-glutamyl cyclotransferase-like"/>
    <property type="match status" value="1"/>
</dbReference>
<dbReference type="AlphaFoldDB" id="A0A1H6V560"/>
<dbReference type="STRING" id="667676.SAMN05192539_1005171"/>
<protein>
    <submittedName>
        <fullName evidence="2">Uncharacterized conserved protein YtfP, gamma-glutamylcyclotransferase (GGCT)/AIG2-like family</fullName>
    </submittedName>
</protein>
<proteinExistence type="predicted"/>
<reference evidence="3" key="1">
    <citation type="submission" date="2016-10" db="EMBL/GenBank/DDBJ databases">
        <authorList>
            <person name="Varghese N."/>
            <person name="Submissions S."/>
        </authorList>
    </citation>
    <scope>NUCLEOTIDE SEQUENCE [LARGE SCALE GENOMIC DNA]</scope>
    <source>
        <strain evidence="3">LMG 26031</strain>
    </source>
</reference>
<dbReference type="Pfam" id="PF06094">
    <property type="entry name" value="GGACT"/>
    <property type="match status" value="1"/>
</dbReference>
<dbReference type="InterPro" id="IPR036568">
    <property type="entry name" value="GGCT-like_sf"/>
</dbReference>
<evidence type="ECO:0000313" key="2">
    <source>
        <dbReference type="EMBL" id="SEI95442.1"/>
    </source>
</evidence>
<dbReference type="InterPro" id="IPR009288">
    <property type="entry name" value="AIG2-like_dom"/>
</dbReference>
<sequence>MQNVFVYGTLRAGEINDIGAAAARNDIAAPTLVGSATVRGRLFDFGAYPGFVPDDAGIHVQGDVYEIDDGLVAVLDEIEEVYPGVEGLFLPREVTVEVEGAPITCRYYPVQREAVKGLPEIRSGDWVAHRRSNGR</sequence>
<dbReference type="RefSeq" id="WP_090864824.1">
    <property type="nucleotide sequence ID" value="NZ_FNYE01000005.1"/>
</dbReference>
<dbReference type="CDD" id="cd06661">
    <property type="entry name" value="GGCT_like"/>
    <property type="match status" value="1"/>
</dbReference>
<feature type="domain" description="Gamma-glutamylcyclotransferase AIG2-like" evidence="1">
    <location>
        <begin position="4"/>
        <end position="127"/>
    </location>
</feature>
<keyword evidence="3" id="KW-1185">Reference proteome</keyword>
<dbReference type="Proteomes" id="UP000198866">
    <property type="component" value="Unassembled WGS sequence"/>
</dbReference>
<gene>
    <name evidence="2" type="ORF">SAMN05192539_1005171</name>
</gene>
<dbReference type="OrthoDB" id="8538589at2"/>
<accession>A0A1H6V560</accession>
<dbReference type="EMBL" id="FNYE01000005">
    <property type="protein sequence ID" value="SEI95442.1"/>
    <property type="molecule type" value="Genomic_DNA"/>
</dbReference>